<proteinExistence type="predicted"/>
<protein>
    <submittedName>
        <fullName evidence="2">Uncharacterized protein</fullName>
    </submittedName>
</protein>
<evidence type="ECO:0000313" key="2">
    <source>
        <dbReference type="EMBL" id="KAJ8765586.1"/>
    </source>
</evidence>
<dbReference type="AlphaFoldDB" id="A0AAV8TGP3"/>
<organism evidence="2 3">
    <name type="scientific">Erythroxylum novogranatense</name>
    <dbReference type="NCBI Taxonomy" id="1862640"/>
    <lineage>
        <taxon>Eukaryota</taxon>
        <taxon>Viridiplantae</taxon>
        <taxon>Streptophyta</taxon>
        <taxon>Embryophyta</taxon>
        <taxon>Tracheophyta</taxon>
        <taxon>Spermatophyta</taxon>
        <taxon>Magnoliopsida</taxon>
        <taxon>eudicotyledons</taxon>
        <taxon>Gunneridae</taxon>
        <taxon>Pentapetalae</taxon>
        <taxon>rosids</taxon>
        <taxon>fabids</taxon>
        <taxon>Malpighiales</taxon>
        <taxon>Erythroxylaceae</taxon>
        <taxon>Erythroxylum</taxon>
    </lineage>
</organism>
<feature type="region of interest" description="Disordered" evidence="1">
    <location>
        <begin position="16"/>
        <end position="47"/>
    </location>
</feature>
<reference evidence="2 3" key="1">
    <citation type="submission" date="2021-09" db="EMBL/GenBank/DDBJ databases">
        <title>Genomic insights and catalytic innovation underlie evolution of tropane alkaloids biosynthesis.</title>
        <authorList>
            <person name="Wang Y.-J."/>
            <person name="Tian T."/>
            <person name="Huang J.-P."/>
            <person name="Huang S.-X."/>
        </authorList>
    </citation>
    <scope>NUCLEOTIDE SEQUENCE [LARGE SCALE GENOMIC DNA]</scope>
    <source>
        <strain evidence="2">KIB-2018</strain>
        <tissue evidence="2">Leaf</tissue>
    </source>
</reference>
<name>A0AAV8TGP3_9ROSI</name>
<dbReference type="EMBL" id="JAIWQS010000005">
    <property type="protein sequence ID" value="KAJ8765586.1"/>
    <property type="molecule type" value="Genomic_DNA"/>
</dbReference>
<dbReference type="PANTHER" id="PTHR33670">
    <property type="entry name" value="SPLICING FACTOR, PROLINE- AND GLUTAMINE-RICH-LIKE"/>
    <property type="match status" value="1"/>
</dbReference>
<evidence type="ECO:0000313" key="3">
    <source>
        <dbReference type="Proteomes" id="UP001159364"/>
    </source>
</evidence>
<sequence>MGVAILYPQDCLQNPLSNRQTLISPPRSRKQPRNTNRAKPNGRRRSLTNHLLHATTCKKFRSRNFMGEVKILKRGEQLSKGGSVTFHLTSTSQRGDLQDKTSRSVKKTESLDLVYLNHLRAGGPIGSKDQWVLRRFCVHNIVAPKLSTSASFFMKNNDVKKNEDATTDLRRILVAKLEVGSCRRDSIEVDVMSFSDDYSNRMPDPAGLL</sequence>
<dbReference type="Proteomes" id="UP001159364">
    <property type="component" value="Linkage Group LG05"/>
</dbReference>
<evidence type="ECO:0000256" key="1">
    <source>
        <dbReference type="SAM" id="MobiDB-lite"/>
    </source>
</evidence>
<accession>A0AAV8TGP3</accession>
<keyword evidence="3" id="KW-1185">Reference proteome</keyword>
<comment type="caution">
    <text evidence="2">The sequence shown here is derived from an EMBL/GenBank/DDBJ whole genome shotgun (WGS) entry which is preliminary data.</text>
</comment>
<gene>
    <name evidence="2" type="ORF">K2173_014708</name>
</gene>
<dbReference type="PANTHER" id="PTHR33670:SF17">
    <property type="entry name" value="ANTHER-SPECIFIC PROLINE-RICH PROTEIN APG"/>
    <property type="match status" value="1"/>
</dbReference>